<evidence type="ECO:0000313" key="1">
    <source>
        <dbReference type="EMBL" id="MBO1529760.1"/>
    </source>
</evidence>
<proteinExistence type="predicted"/>
<dbReference type="EMBL" id="JAGBKM010000001">
    <property type="protein sequence ID" value="MBO1529760.1"/>
    <property type="molecule type" value="Genomic_DNA"/>
</dbReference>
<sequence>MSQQELEDYFIDFSKKLTLWASPEVIIAWSKFRNNANNDSTDTLSNVDNIYRAMRKDLGNSNKGLNNKAIINLYLNEQV</sequence>
<reference evidence="1 2" key="1">
    <citation type="submission" date="2021-03" db="EMBL/GenBank/DDBJ databases">
        <authorList>
            <person name="Shang D.-D."/>
            <person name="Du Z.-J."/>
            <person name="Chen G.-J."/>
        </authorList>
    </citation>
    <scope>NUCLEOTIDE SEQUENCE [LARGE SCALE GENOMIC DNA]</scope>
    <source>
        <strain evidence="1 2">F1192</strain>
    </source>
</reference>
<accession>A0ABS3NK38</accession>
<evidence type="ECO:0000313" key="2">
    <source>
        <dbReference type="Proteomes" id="UP000664554"/>
    </source>
</evidence>
<dbReference type="Proteomes" id="UP000664554">
    <property type="component" value="Unassembled WGS sequence"/>
</dbReference>
<protein>
    <submittedName>
        <fullName evidence="1">Uncharacterized protein</fullName>
    </submittedName>
</protein>
<dbReference type="RefSeq" id="WP_207988740.1">
    <property type="nucleotide sequence ID" value="NZ_JAGBKM010000001.1"/>
</dbReference>
<name>A0ABS3NK38_9GAMM</name>
<organism evidence="1 2">
    <name type="scientific">Psychrobacter coccoides</name>
    <dbReference type="NCBI Taxonomy" id="2818440"/>
    <lineage>
        <taxon>Bacteria</taxon>
        <taxon>Pseudomonadati</taxon>
        <taxon>Pseudomonadota</taxon>
        <taxon>Gammaproteobacteria</taxon>
        <taxon>Moraxellales</taxon>
        <taxon>Moraxellaceae</taxon>
        <taxon>Psychrobacter</taxon>
    </lineage>
</organism>
<comment type="caution">
    <text evidence="1">The sequence shown here is derived from an EMBL/GenBank/DDBJ whole genome shotgun (WGS) entry which is preliminary data.</text>
</comment>
<keyword evidence="2" id="KW-1185">Reference proteome</keyword>
<gene>
    <name evidence="1" type="ORF">J3492_00840</name>
</gene>